<dbReference type="InterPro" id="IPR038492">
    <property type="entry name" value="GBBH-like_N_sf"/>
</dbReference>
<dbReference type="EMBL" id="CABVPN010000039">
    <property type="protein sequence ID" value="VWC22205.1"/>
    <property type="molecule type" value="Genomic_DNA"/>
</dbReference>
<name>A0A6P2QWA9_9BURK</name>
<evidence type="ECO:0000259" key="3">
    <source>
        <dbReference type="Pfam" id="PF06155"/>
    </source>
</evidence>
<evidence type="ECO:0000313" key="5">
    <source>
        <dbReference type="Proteomes" id="UP000494125"/>
    </source>
</evidence>
<keyword evidence="5" id="KW-1185">Reference proteome</keyword>
<accession>A0A6P2QWA9</accession>
<organism evidence="4 5">
    <name type="scientific">Burkholderia diffusa</name>
    <dbReference type="NCBI Taxonomy" id="488732"/>
    <lineage>
        <taxon>Bacteria</taxon>
        <taxon>Pseudomonadati</taxon>
        <taxon>Pseudomonadota</taxon>
        <taxon>Betaproteobacteria</taxon>
        <taxon>Burkholderiales</taxon>
        <taxon>Burkholderiaceae</taxon>
        <taxon>Burkholderia</taxon>
        <taxon>Burkholderia cepacia complex</taxon>
    </lineage>
</organism>
<gene>
    <name evidence="4" type="ORF">BDI24065_05920</name>
</gene>
<evidence type="ECO:0000256" key="2">
    <source>
        <dbReference type="ARBA" id="ARBA00023004"/>
    </source>
</evidence>
<evidence type="ECO:0000256" key="1">
    <source>
        <dbReference type="ARBA" id="ARBA00022723"/>
    </source>
</evidence>
<dbReference type="Pfam" id="PF06155">
    <property type="entry name" value="GBBH-like_N"/>
    <property type="match status" value="1"/>
</dbReference>
<feature type="domain" description="Gamma-butyrobetaine hydroxylase-like N-terminal" evidence="3">
    <location>
        <begin position="7"/>
        <end position="88"/>
    </location>
</feature>
<dbReference type="GO" id="GO:0046872">
    <property type="term" value="F:metal ion binding"/>
    <property type="evidence" value="ECO:0007669"/>
    <property type="project" value="UniProtKB-KW"/>
</dbReference>
<evidence type="ECO:0000313" key="4">
    <source>
        <dbReference type="EMBL" id="VWC22205.1"/>
    </source>
</evidence>
<dbReference type="Gene3D" id="3.30.2020.30">
    <property type="match status" value="1"/>
</dbReference>
<dbReference type="AlphaFoldDB" id="A0A6P2QWA9"/>
<dbReference type="GeneID" id="93031001"/>
<sequence>MTPPTEIRLDHATRALTLCWPDGSTQPIGYARLRGDCPCAACRKIRLDGRQVDAPLELTLDGVEPAGYGIRLLFGDGHARGIYPWPYLAELGRDETDVGIASRDALAQRPAIHRAPRVP</sequence>
<keyword evidence="2" id="KW-0408">Iron</keyword>
<keyword evidence="1" id="KW-0479">Metal-binding</keyword>
<protein>
    <recommendedName>
        <fullName evidence="3">Gamma-butyrobetaine hydroxylase-like N-terminal domain-containing protein</fullName>
    </recommendedName>
</protein>
<dbReference type="PANTHER" id="PTHR35303">
    <property type="entry name" value="OS02G0197800 PROTEIN"/>
    <property type="match status" value="1"/>
</dbReference>
<dbReference type="Proteomes" id="UP000494125">
    <property type="component" value="Unassembled WGS sequence"/>
</dbReference>
<dbReference type="PANTHER" id="PTHR35303:SF8">
    <property type="entry name" value="GAMMA-BUTYROBETAINE HYDROXYLASE-LIKE N-TERMINAL DOMAIN-CONTAINING PROTEIN"/>
    <property type="match status" value="1"/>
</dbReference>
<proteinExistence type="predicted"/>
<dbReference type="RefSeq" id="WP_151052139.1">
    <property type="nucleotide sequence ID" value="NZ_CABVPN010000039.1"/>
</dbReference>
<reference evidence="4 5" key="1">
    <citation type="submission" date="2019-09" db="EMBL/GenBank/DDBJ databases">
        <authorList>
            <person name="Depoorter E."/>
        </authorList>
    </citation>
    <scope>NUCLEOTIDE SEQUENCE [LARGE SCALE GENOMIC DNA]</scope>
    <source>
        <strain evidence="4">LMG 24065</strain>
    </source>
</reference>
<dbReference type="InterPro" id="IPR010376">
    <property type="entry name" value="GBBH-like_N"/>
</dbReference>